<dbReference type="EMBL" id="QYRT01000066">
    <property type="protein sequence ID" value="TIH28785.1"/>
    <property type="molecule type" value="Genomic_DNA"/>
</dbReference>
<organism evidence="2 3">
    <name type="scientific">Subtercola vilae</name>
    <dbReference type="NCBI Taxonomy" id="2056433"/>
    <lineage>
        <taxon>Bacteria</taxon>
        <taxon>Bacillati</taxon>
        <taxon>Actinomycetota</taxon>
        <taxon>Actinomycetes</taxon>
        <taxon>Micrococcales</taxon>
        <taxon>Microbacteriaceae</taxon>
        <taxon>Subtercola</taxon>
    </lineage>
</organism>
<name>A0A4T2BCA9_9MICO</name>
<accession>A0A4T2BCA9</accession>
<sequence length="325" mass="35373">MAKPRVHEIASEVGVPSKDAMRVLRLQGVFVKGPSSSMEPPVARRLKEALVRGDFNEPLFPGLTGEGGRTAAGFAAALPKRLPELVDVLISPKTASAPILDLIARAASDRHFFYAPVRAFEAAEVAGQAITQLSESELPTPRGIAVMIRPGIDAGAFLFAWDMAPETLDCVVTTLSVTSGSRRPSLNATSTLRTVLRRSDEGFVVSKAPRIRTLGGLWAILPERLPPMHSREFSTTKAPTLQTAQSTETRIIYATRSTLGLGSSSTGEGQARDTRWNVRGHYRNQYLPSTKDHRKIWIEEHTAGAADAEVIQREQVYVIAPRIES</sequence>
<dbReference type="RefSeq" id="WP_136643742.1">
    <property type="nucleotide sequence ID" value="NZ_QYRT01000066.1"/>
</dbReference>
<dbReference type="Gene3D" id="1.10.10.2480">
    <property type="match status" value="1"/>
</dbReference>
<reference evidence="2 3" key="1">
    <citation type="journal article" date="2019" name="Microorganisms">
        <title>Systematic Affiliation and Genome Analysis of Subtercola vilae DB165(T) with Particular Emphasis on Cold Adaptation of an Isolate from a High-Altitude Cold Volcano Lake.</title>
        <authorList>
            <person name="Villalobos A.S."/>
            <person name="Wiese J."/>
            <person name="Imhoff J.F."/>
            <person name="Dorador C."/>
            <person name="Keller A."/>
            <person name="Hentschel U."/>
        </authorList>
    </citation>
    <scope>NUCLEOTIDE SEQUENCE [LARGE SCALE GENOMIC DNA]</scope>
    <source>
        <strain evidence="2 3">DB165</strain>
    </source>
</reference>
<evidence type="ECO:0000259" key="1">
    <source>
        <dbReference type="Pfam" id="PF04760"/>
    </source>
</evidence>
<gene>
    <name evidence="2" type="ORF">D4765_18275</name>
</gene>
<dbReference type="AlphaFoldDB" id="A0A4T2BCA9"/>
<dbReference type="InterPro" id="IPR006847">
    <property type="entry name" value="IF2_N"/>
</dbReference>
<dbReference type="Pfam" id="PF04760">
    <property type="entry name" value="IF2_N"/>
    <property type="match status" value="1"/>
</dbReference>
<dbReference type="Proteomes" id="UP000306192">
    <property type="component" value="Unassembled WGS sequence"/>
</dbReference>
<protein>
    <recommendedName>
        <fullName evidence="1">Translation initiation factor IF-2 N-terminal domain-containing protein</fullName>
    </recommendedName>
</protein>
<feature type="domain" description="Translation initiation factor IF-2 N-terminal" evidence="1">
    <location>
        <begin position="1"/>
        <end position="50"/>
    </location>
</feature>
<comment type="caution">
    <text evidence="2">The sequence shown here is derived from an EMBL/GenBank/DDBJ whole genome shotgun (WGS) entry which is preliminary data.</text>
</comment>
<proteinExistence type="predicted"/>
<dbReference type="OrthoDB" id="9811804at2"/>
<keyword evidence="3" id="KW-1185">Reference proteome</keyword>
<evidence type="ECO:0000313" key="3">
    <source>
        <dbReference type="Proteomes" id="UP000306192"/>
    </source>
</evidence>
<evidence type="ECO:0000313" key="2">
    <source>
        <dbReference type="EMBL" id="TIH28785.1"/>
    </source>
</evidence>